<evidence type="ECO:0000313" key="1">
    <source>
        <dbReference type="EMBL" id="KAK8551681.1"/>
    </source>
</evidence>
<evidence type="ECO:0000313" key="2">
    <source>
        <dbReference type="Proteomes" id="UP001472677"/>
    </source>
</evidence>
<organism evidence="1 2">
    <name type="scientific">Hibiscus sabdariffa</name>
    <name type="common">roselle</name>
    <dbReference type="NCBI Taxonomy" id="183260"/>
    <lineage>
        <taxon>Eukaryota</taxon>
        <taxon>Viridiplantae</taxon>
        <taxon>Streptophyta</taxon>
        <taxon>Embryophyta</taxon>
        <taxon>Tracheophyta</taxon>
        <taxon>Spermatophyta</taxon>
        <taxon>Magnoliopsida</taxon>
        <taxon>eudicotyledons</taxon>
        <taxon>Gunneridae</taxon>
        <taxon>Pentapetalae</taxon>
        <taxon>rosids</taxon>
        <taxon>malvids</taxon>
        <taxon>Malvales</taxon>
        <taxon>Malvaceae</taxon>
        <taxon>Malvoideae</taxon>
        <taxon>Hibiscus</taxon>
    </lineage>
</organism>
<keyword evidence="2" id="KW-1185">Reference proteome</keyword>
<dbReference type="Proteomes" id="UP001472677">
    <property type="component" value="Unassembled WGS sequence"/>
</dbReference>
<dbReference type="EMBL" id="JBBPBM010000020">
    <property type="protein sequence ID" value="KAK8551681.1"/>
    <property type="molecule type" value="Genomic_DNA"/>
</dbReference>
<reference evidence="1 2" key="1">
    <citation type="journal article" date="2024" name="G3 (Bethesda)">
        <title>Genome assembly of Hibiscus sabdariffa L. provides insights into metabolisms of medicinal natural products.</title>
        <authorList>
            <person name="Kim T."/>
        </authorList>
    </citation>
    <scope>NUCLEOTIDE SEQUENCE [LARGE SCALE GENOMIC DNA]</scope>
    <source>
        <strain evidence="1">TK-2024</strain>
        <tissue evidence="1">Old leaves</tissue>
    </source>
</reference>
<name>A0ABR2E3Q6_9ROSI</name>
<proteinExistence type="predicted"/>
<sequence length="113" mass="12570">MLPTVGCIWINQSTFKGLIRICTGPDPELVSYTGGTSPPRGGLVPTQHEWLEPTQPRRSACMEWSRGVHLATSRWPCSAYGAWGPPRHLEVALFSLSWNLVDARSACMEWMAD</sequence>
<accession>A0ABR2E3Q6</accession>
<comment type="caution">
    <text evidence="1">The sequence shown here is derived from an EMBL/GenBank/DDBJ whole genome shotgun (WGS) entry which is preliminary data.</text>
</comment>
<gene>
    <name evidence="1" type="ORF">V6N12_040311</name>
</gene>
<protein>
    <submittedName>
        <fullName evidence="1">Uncharacterized protein</fullName>
    </submittedName>
</protein>